<evidence type="ECO:0000313" key="3">
    <source>
        <dbReference type="Proteomes" id="UP000050525"/>
    </source>
</evidence>
<proteinExistence type="predicted"/>
<reference evidence="2 3" key="1">
    <citation type="journal article" date="2012" name="Genome Biol.">
        <title>Sequencing three crocodilian genomes to illuminate the evolution of archosaurs and amniotes.</title>
        <authorList>
            <person name="St John J.A."/>
            <person name="Braun E.L."/>
            <person name="Isberg S.R."/>
            <person name="Miles L.G."/>
            <person name="Chong A.Y."/>
            <person name="Gongora J."/>
            <person name="Dalzell P."/>
            <person name="Moran C."/>
            <person name="Bed'hom B."/>
            <person name="Abzhanov A."/>
            <person name="Burgess S.C."/>
            <person name="Cooksey A.M."/>
            <person name="Castoe T.A."/>
            <person name="Crawford N.G."/>
            <person name="Densmore L.D."/>
            <person name="Drew J.C."/>
            <person name="Edwards S.V."/>
            <person name="Faircloth B.C."/>
            <person name="Fujita M.K."/>
            <person name="Greenwold M.J."/>
            <person name="Hoffmann F.G."/>
            <person name="Howard J.M."/>
            <person name="Iguchi T."/>
            <person name="Janes D.E."/>
            <person name="Khan S.Y."/>
            <person name="Kohno S."/>
            <person name="de Koning A.J."/>
            <person name="Lance S.L."/>
            <person name="McCarthy F.M."/>
            <person name="McCormack J.E."/>
            <person name="Merchant M.E."/>
            <person name="Peterson D.G."/>
            <person name="Pollock D.D."/>
            <person name="Pourmand N."/>
            <person name="Raney B.J."/>
            <person name="Roessler K.A."/>
            <person name="Sanford J.R."/>
            <person name="Sawyer R.H."/>
            <person name="Schmidt C.J."/>
            <person name="Triplett E.W."/>
            <person name="Tuberville T.D."/>
            <person name="Venegas-Anaya M."/>
            <person name="Howard J.T."/>
            <person name="Jarvis E.D."/>
            <person name="Guillette L.J.Jr."/>
            <person name="Glenn T.C."/>
            <person name="Green R.E."/>
            <person name="Ray D.A."/>
        </authorList>
    </citation>
    <scope>NUCLEOTIDE SEQUENCE [LARGE SCALE GENOMIC DNA]</scope>
    <source>
        <strain evidence="2">KSC_2009_1</strain>
    </source>
</reference>
<evidence type="ECO:0000313" key="2">
    <source>
        <dbReference type="EMBL" id="KYO33984.1"/>
    </source>
</evidence>
<feature type="region of interest" description="Disordered" evidence="1">
    <location>
        <begin position="1"/>
        <end position="42"/>
    </location>
</feature>
<sequence length="194" mass="21767">MAAGREPGQWSQLEVRNAGADCRRLPKRSKETQGRANAGGQHNSAVFHQGRFYKDQTFQGTKPTGFPRRASLQTSPELSYRLKIENILLSEISRKLDIRASALSANSTLFKICGNRNGCTIIRSQLLHIYQVFLQLSLPPLLSSWVASLFPNMFSTSPRLSGPDAISLMECWYTSSSLKNVRREAQLEPKQEPQ</sequence>
<dbReference type="Proteomes" id="UP000050525">
    <property type="component" value="Unassembled WGS sequence"/>
</dbReference>
<evidence type="ECO:0000256" key="1">
    <source>
        <dbReference type="SAM" id="MobiDB-lite"/>
    </source>
</evidence>
<comment type="caution">
    <text evidence="2">The sequence shown here is derived from an EMBL/GenBank/DDBJ whole genome shotgun (WGS) entry which is preliminary data.</text>
</comment>
<dbReference type="AlphaFoldDB" id="A0A151NAZ6"/>
<feature type="compositionally biased region" description="Basic and acidic residues" evidence="1">
    <location>
        <begin position="21"/>
        <end position="33"/>
    </location>
</feature>
<accession>A0A151NAZ6</accession>
<dbReference type="EMBL" id="AKHW03003627">
    <property type="protein sequence ID" value="KYO33984.1"/>
    <property type="molecule type" value="Genomic_DNA"/>
</dbReference>
<keyword evidence="3" id="KW-1185">Reference proteome</keyword>
<organism evidence="2 3">
    <name type="scientific">Alligator mississippiensis</name>
    <name type="common">American alligator</name>
    <dbReference type="NCBI Taxonomy" id="8496"/>
    <lineage>
        <taxon>Eukaryota</taxon>
        <taxon>Metazoa</taxon>
        <taxon>Chordata</taxon>
        <taxon>Craniata</taxon>
        <taxon>Vertebrata</taxon>
        <taxon>Euteleostomi</taxon>
        <taxon>Archelosauria</taxon>
        <taxon>Archosauria</taxon>
        <taxon>Crocodylia</taxon>
        <taxon>Alligatoridae</taxon>
        <taxon>Alligatorinae</taxon>
        <taxon>Alligator</taxon>
    </lineage>
</organism>
<protein>
    <submittedName>
        <fullName evidence="2">Uncharacterized protein</fullName>
    </submittedName>
</protein>
<name>A0A151NAZ6_ALLMI</name>
<gene>
    <name evidence="2" type="ORF">Y1Q_0024584</name>
</gene>